<dbReference type="AlphaFoldDB" id="A0A1W0WTE0"/>
<dbReference type="Proteomes" id="UP000192578">
    <property type="component" value="Unassembled WGS sequence"/>
</dbReference>
<evidence type="ECO:0000313" key="2">
    <source>
        <dbReference type="Proteomes" id="UP000192578"/>
    </source>
</evidence>
<reference evidence="2" key="1">
    <citation type="submission" date="2017-01" db="EMBL/GenBank/DDBJ databases">
        <title>Comparative genomics of anhydrobiosis in the tardigrade Hypsibius dujardini.</title>
        <authorList>
            <person name="Yoshida Y."/>
            <person name="Koutsovoulos G."/>
            <person name="Laetsch D."/>
            <person name="Stevens L."/>
            <person name="Kumar S."/>
            <person name="Horikawa D."/>
            <person name="Ishino K."/>
            <person name="Komine S."/>
            <person name="Tomita M."/>
            <person name="Blaxter M."/>
            <person name="Arakawa K."/>
        </authorList>
    </citation>
    <scope>NUCLEOTIDE SEQUENCE [LARGE SCALE GENOMIC DNA]</scope>
    <source>
        <strain evidence="2">Z151</strain>
    </source>
</reference>
<gene>
    <name evidence="1" type="ORF">BV898_07473</name>
</gene>
<proteinExistence type="predicted"/>
<dbReference type="EMBL" id="MTYJ01000049">
    <property type="protein sequence ID" value="OQV18464.1"/>
    <property type="molecule type" value="Genomic_DNA"/>
</dbReference>
<protein>
    <submittedName>
        <fullName evidence="1">Uncharacterized protein</fullName>
    </submittedName>
</protein>
<evidence type="ECO:0000313" key="1">
    <source>
        <dbReference type="EMBL" id="OQV18464.1"/>
    </source>
</evidence>
<organism evidence="1 2">
    <name type="scientific">Hypsibius exemplaris</name>
    <name type="common">Freshwater tardigrade</name>
    <dbReference type="NCBI Taxonomy" id="2072580"/>
    <lineage>
        <taxon>Eukaryota</taxon>
        <taxon>Metazoa</taxon>
        <taxon>Ecdysozoa</taxon>
        <taxon>Tardigrada</taxon>
        <taxon>Eutardigrada</taxon>
        <taxon>Parachela</taxon>
        <taxon>Hypsibioidea</taxon>
        <taxon>Hypsibiidae</taxon>
        <taxon>Hypsibius</taxon>
    </lineage>
</organism>
<comment type="caution">
    <text evidence="1">The sequence shown here is derived from an EMBL/GenBank/DDBJ whole genome shotgun (WGS) entry which is preliminary data.</text>
</comment>
<sequence>MFSAAGIGGGPTGMNSGFSSICSYPYLYYYYQYCMGMGGAGTGMPDLFPYVGMGGAGGPNNSPGFSGGNYPMFSPATNGVDIGGPNHPGFGPNSFNSPSYNGQFMNPYAWASSGVPDASAGGNPSGLLPFNQENSPMVPGQAINPQVGGNPGSQSPVIPVPNSPPFQRSGFGQRGSPMTIDNPVMGFIPPEYLRRNALYPPPGFHVFPMLPPPGLPTIFYAKMFGPLVEERPLVNNTGVPAQTDLNAGSESGYVPPIYLNPQSFLEKRRMHKILSKLTGKSASIQTVKDFEKYITFAMEVLGGAVPTGEQPPSNQSKPIEDIAQVKQDQQLIFEAVFNSSSTDQPKCVEKYFCAVTASLTAGNRTLALEVLQVIRPVAARLLDAKIPGAEWDMIAGMDLGRQSSDLCKQVNCRNA</sequence>
<name>A0A1W0WTE0_HYPEX</name>
<keyword evidence="2" id="KW-1185">Reference proteome</keyword>
<accession>A0A1W0WTE0</accession>
<dbReference type="OrthoDB" id="10667792at2759"/>